<feature type="signal peptide" evidence="3">
    <location>
        <begin position="1"/>
        <end position="17"/>
    </location>
</feature>
<name>A0A195FKN4_9HYME</name>
<evidence type="ECO:0000256" key="3">
    <source>
        <dbReference type="SAM" id="SignalP"/>
    </source>
</evidence>
<keyword evidence="5" id="KW-1185">Reference proteome</keyword>
<dbReference type="AlphaFoldDB" id="A0A195FKN4"/>
<reference evidence="4 5" key="1">
    <citation type="submission" date="2016-03" db="EMBL/GenBank/DDBJ databases">
        <title>Trachymyrmex septentrionalis WGS genome.</title>
        <authorList>
            <person name="Nygaard S."/>
            <person name="Hu H."/>
            <person name="Boomsma J."/>
            <person name="Zhang G."/>
        </authorList>
    </citation>
    <scope>NUCLEOTIDE SEQUENCE [LARGE SCALE GENOMIC DNA]</scope>
    <source>
        <strain evidence="4">Tsep2-gDNA-1</strain>
        <tissue evidence="4">Whole body</tissue>
    </source>
</reference>
<dbReference type="GO" id="GO:0007608">
    <property type="term" value="P:sensory perception of smell"/>
    <property type="evidence" value="ECO:0007669"/>
    <property type="project" value="TreeGrafter"/>
</dbReference>
<sequence>MKTIVILLVVSFVAVLGEFTDEDHKKFKEDKEKCMTEFGVSSAEIEEAKNGGADENNEKLACMATCMLKKSGVMNEAGDVDWDVVREHMLKRNKSEEQINEMRSECENVDGEGCQKGRNLFKCFKRVGGDHHAH</sequence>
<dbReference type="SUPFAM" id="SSF47565">
    <property type="entry name" value="Insect pheromone/odorant-binding proteins"/>
    <property type="match status" value="1"/>
</dbReference>
<organism evidence="4 5">
    <name type="scientific">Trachymyrmex septentrionalis</name>
    <dbReference type="NCBI Taxonomy" id="34720"/>
    <lineage>
        <taxon>Eukaryota</taxon>
        <taxon>Metazoa</taxon>
        <taxon>Ecdysozoa</taxon>
        <taxon>Arthropoda</taxon>
        <taxon>Hexapoda</taxon>
        <taxon>Insecta</taxon>
        <taxon>Pterygota</taxon>
        <taxon>Neoptera</taxon>
        <taxon>Endopterygota</taxon>
        <taxon>Hymenoptera</taxon>
        <taxon>Apocrita</taxon>
        <taxon>Aculeata</taxon>
        <taxon>Formicoidea</taxon>
        <taxon>Formicidae</taxon>
        <taxon>Myrmicinae</taxon>
        <taxon>Trachymyrmex</taxon>
    </lineage>
</organism>
<dbReference type="STRING" id="34720.A0A195FKN4"/>
<proteinExistence type="predicted"/>
<protein>
    <submittedName>
        <fullName evidence="4">Uncharacterized protein</fullName>
    </submittedName>
</protein>
<dbReference type="GO" id="GO:0005549">
    <property type="term" value="F:odorant binding"/>
    <property type="evidence" value="ECO:0007669"/>
    <property type="project" value="InterPro"/>
</dbReference>
<dbReference type="CDD" id="cd23992">
    <property type="entry name" value="PBP_GOBP"/>
    <property type="match status" value="1"/>
</dbReference>
<evidence type="ECO:0000256" key="1">
    <source>
        <dbReference type="ARBA" id="ARBA00022729"/>
    </source>
</evidence>
<evidence type="ECO:0000256" key="2">
    <source>
        <dbReference type="SAM" id="Coils"/>
    </source>
</evidence>
<evidence type="ECO:0000313" key="5">
    <source>
        <dbReference type="Proteomes" id="UP000078541"/>
    </source>
</evidence>
<dbReference type="SMART" id="SM00708">
    <property type="entry name" value="PhBP"/>
    <property type="match status" value="1"/>
</dbReference>
<gene>
    <name evidence="4" type="ORF">ALC56_04712</name>
</gene>
<evidence type="ECO:0000313" key="4">
    <source>
        <dbReference type="EMBL" id="KYN40822.1"/>
    </source>
</evidence>
<dbReference type="Pfam" id="PF01395">
    <property type="entry name" value="PBP_GOBP"/>
    <property type="match status" value="1"/>
</dbReference>
<dbReference type="Proteomes" id="UP000078541">
    <property type="component" value="Unassembled WGS sequence"/>
</dbReference>
<accession>A0A195FKN4</accession>
<feature type="coiled-coil region" evidence="2">
    <location>
        <begin position="85"/>
        <end position="112"/>
    </location>
</feature>
<dbReference type="EMBL" id="KQ981512">
    <property type="protein sequence ID" value="KYN40822.1"/>
    <property type="molecule type" value="Genomic_DNA"/>
</dbReference>
<feature type="chain" id="PRO_5008271501" evidence="3">
    <location>
        <begin position="18"/>
        <end position="134"/>
    </location>
</feature>
<dbReference type="Gene3D" id="1.10.238.20">
    <property type="entry name" value="Pheromone/general odorant binding protein domain"/>
    <property type="match status" value="1"/>
</dbReference>
<dbReference type="PANTHER" id="PTHR11857">
    <property type="entry name" value="ODORANT BINDING PROTEIN-RELATED"/>
    <property type="match status" value="1"/>
</dbReference>
<dbReference type="InterPro" id="IPR006170">
    <property type="entry name" value="PBP/GOBP"/>
</dbReference>
<keyword evidence="1 3" id="KW-0732">Signal</keyword>
<keyword evidence="2" id="KW-0175">Coiled coil</keyword>
<dbReference type="InterPro" id="IPR036728">
    <property type="entry name" value="PBP_GOBP_sf"/>
</dbReference>
<dbReference type="GO" id="GO:0005615">
    <property type="term" value="C:extracellular space"/>
    <property type="evidence" value="ECO:0007669"/>
    <property type="project" value="TreeGrafter"/>
</dbReference>